<evidence type="ECO:0000313" key="3">
    <source>
        <dbReference type="Proteomes" id="UP001597509"/>
    </source>
</evidence>
<organism evidence="2 3">
    <name type="scientific">Sphingobacterium anhuiense</name>
    <dbReference type="NCBI Taxonomy" id="493780"/>
    <lineage>
        <taxon>Bacteria</taxon>
        <taxon>Pseudomonadati</taxon>
        <taxon>Bacteroidota</taxon>
        <taxon>Sphingobacteriia</taxon>
        <taxon>Sphingobacteriales</taxon>
        <taxon>Sphingobacteriaceae</taxon>
        <taxon>Sphingobacterium</taxon>
    </lineage>
</organism>
<name>A0ABW5YQ61_9SPHI</name>
<evidence type="ECO:0000256" key="1">
    <source>
        <dbReference type="SAM" id="Phobius"/>
    </source>
</evidence>
<accession>A0ABW5YQ61</accession>
<keyword evidence="3" id="KW-1185">Reference proteome</keyword>
<evidence type="ECO:0000313" key="2">
    <source>
        <dbReference type="EMBL" id="MFD2902563.1"/>
    </source>
</evidence>
<dbReference type="Proteomes" id="UP001597509">
    <property type="component" value="Unassembled WGS sequence"/>
</dbReference>
<proteinExistence type="predicted"/>
<keyword evidence="1" id="KW-1133">Transmembrane helix</keyword>
<protein>
    <submittedName>
        <fullName evidence="2">Uncharacterized protein</fullName>
    </submittedName>
</protein>
<keyword evidence="1" id="KW-0472">Membrane</keyword>
<comment type="caution">
    <text evidence="2">The sequence shown here is derived from an EMBL/GenBank/DDBJ whole genome shotgun (WGS) entry which is preliminary data.</text>
</comment>
<dbReference type="RefSeq" id="WP_380917625.1">
    <property type="nucleotide sequence ID" value="NZ_JBHUPE010000001.1"/>
</dbReference>
<dbReference type="EMBL" id="JBHUPE010000001">
    <property type="protein sequence ID" value="MFD2902563.1"/>
    <property type="molecule type" value="Genomic_DNA"/>
</dbReference>
<sequence>MNLESEKSILINNSALSESAQSILKVRPSFWVRYGGPFVLSILIISTLILIFIKYTPTSEWVVVSRREILGVDSLRITLKTNSLKLFHSGEKVEIVSLLDKNISFFGNTDSIYSIGSYQYLSMNIDSSFSKEIKKTNMYLIKQESEVFMNLIMNRKIQDK</sequence>
<keyword evidence="1" id="KW-0812">Transmembrane</keyword>
<gene>
    <name evidence="2" type="ORF">ACFS6I_01405</name>
</gene>
<feature type="transmembrane region" description="Helical" evidence="1">
    <location>
        <begin position="34"/>
        <end position="53"/>
    </location>
</feature>
<reference evidence="3" key="1">
    <citation type="journal article" date="2019" name="Int. J. Syst. Evol. Microbiol.">
        <title>The Global Catalogue of Microorganisms (GCM) 10K type strain sequencing project: providing services to taxonomists for standard genome sequencing and annotation.</title>
        <authorList>
            <consortium name="The Broad Institute Genomics Platform"/>
            <consortium name="The Broad Institute Genome Sequencing Center for Infectious Disease"/>
            <person name="Wu L."/>
            <person name="Ma J."/>
        </authorList>
    </citation>
    <scope>NUCLEOTIDE SEQUENCE [LARGE SCALE GENOMIC DNA]</scope>
    <source>
        <strain evidence="3">KCTC 22209</strain>
    </source>
</reference>